<dbReference type="Proteomes" id="UP001516061">
    <property type="component" value="Unassembled WGS sequence"/>
</dbReference>
<keyword evidence="2" id="KW-1185">Reference proteome</keyword>
<dbReference type="RefSeq" id="WP_173805111.1">
    <property type="nucleotide sequence ID" value="NZ_JABSNM010000007.1"/>
</dbReference>
<evidence type="ECO:0000313" key="1">
    <source>
        <dbReference type="EMBL" id="NRT56130.1"/>
    </source>
</evidence>
<protein>
    <submittedName>
        <fullName evidence="1">Uncharacterized protein</fullName>
    </submittedName>
</protein>
<evidence type="ECO:0000313" key="2">
    <source>
        <dbReference type="Proteomes" id="UP001516061"/>
    </source>
</evidence>
<comment type="caution">
    <text evidence="1">The sequence shown here is derived from an EMBL/GenBank/DDBJ whole genome shotgun (WGS) entry which is preliminary data.</text>
</comment>
<accession>A0ABX2G1E8</accession>
<sequence length="235" mass="27046">MPSEKPNQEEVRNLRKKRGIFSASPEINLYAEIHSQCCNAVDGGYTDFGRAINLLKYLNENKIIADIYPNNVLLLFLKSRCSSPDDWNGDAEHDLLNFIMAFYCSEEFCRGEVVPARNMCEAFRELNLMSVDLIDWLHSFHLSKCKDEIDLADKFVGFTGKFEMFSRAQCFSEARRRGAVPCNPAPYMDYLFVGNDFEKYSVVSSKIEDAIFYRRLYGAPLILREMDWLFAIGAC</sequence>
<proteinExistence type="predicted"/>
<gene>
    <name evidence="1" type="ORF">HNQ01_001866</name>
</gene>
<organism evidence="1 2">
    <name type="scientific">Sphaerotilus uruguayifluvii</name>
    <dbReference type="NCBI Taxonomy" id="2735897"/>
    <lineage>
        <taxon>Bacteria</taxon>
        <taxon>Pseudomonadati</taxon>
        <taxon>Pseudomonadota</taxon>
        <taxon>Betaproteobacteria</taxon>
        <taxon>Burkholderiales</taxon>
        <taxon>Sphaerotilaceae</taxon>
        <taxon>Sphaerotilus</taxon>
    </lineage>
</organism>
<dbReference type="EMBL" id="JABSNM010000007">
    <property type="protein sequence ID" value="NRT56130.1"/>
    <property type="molecule type" value="Genomic_DNA"/>
</dbReference>
<reference evidence="1 2" key="1">
    <citation type="submission" date="2020-05" db="EMBL/GenBank/DDBJ databases">
        <title>Genomic Encyclopedia of Type Strains, Phase IV (KMG-V): Genome sequencing to study the core and pangenomes of soil and plant-associated prokaryotes.</title>
        <authorList>
            <person name="Whitman W."/>
        </authorList>
    </citation>
    <scope>NUCLEOTIDE SEQUENCE [LARGE SCALE GENOMIC DNA]</scope>
    <source>
        <strain evidence="1 2">C29</strain>
    </source>
</reference>
<name>A0ABX2G1E8_9BURK</name>